<name>A0A927U8M8_9FIRM</name>
<feature type="domain" description="Glycosyltransferase 2-like" evidence="3">
    <location>
        <begin position="34"/>
        <end position="160"/>
    </location>
</feature>
<evidence type="ECO:0000256" key="1">
    <source>
        <dbReference type="ARBA" id="ARBA00022676"/>
    </source>
</evidence>
<evidence type="ECO:0000259" key="3">
    <source>
        <dbReference type="Pfam" id="PF00535"/>
    </source>
</evidence>
<evidence type="ECO:0000313" key="4">
    <source>
        <dbReference type="EMBL" id="MBE5920381.1"/>
    </source>
</evidence>
<keyword evidence="2" id="KW-0808">Transferase</keyword>
<accession>A0A927U8M8</accession>
<protein>
    <submittedName>
        <fullName evidence="4">Glycosyltransferase family 2 protein</fullName>
    </submittedName>
</protein>
<dbReference type="SUPFAM" id="SSF53448">
    <property type="entry name" value="Nucleotide-diphospho-sugar transferases"/>
    <property type="match status" value="1"/>
</dbReference>
<evidence type="ECO:0000313" key="5">
    <source>
        <dbReference type="Proteomes" id="UP000766246"/>
    </source>
</evidence>
<dbReference type="EMBL" id="SVER01000031">
    <property type="protein sequence ID" value="MBE5920381.1"/>
    <property type="molecule type" value="Genomic_DNA"/>
</dbReference>
<dbReference type="InterPro" id="IPR029044">
    <property type="entry name" value="Nucleotide-diphossugar_trans"/>
</dbReference>
<organism evidence="4 5">
    <name type="scientific">Pseudobutyrivibrio ruminis</name>
    <dbReference type="NCBI Taxonomy" id="46206"/>
    <lineage>
        <taxon>Bacteria</taxon>
        <taxon>Bacillati</taxon>
        <taxon>Bacillota</taxon>
        <taxon>Clostridia</taxon>
        <taxon>Lachnospirales</taxon>
        <taxon>Lachnospiraceae</taxon>
        <taxon>Pseudobutyrivibrio</taxon>
    </lineage>
</organism>
<dbReference type="PANTHER" id="PTHR22916:SF51">
    <property type="entry name" value="GLYCOSYLTRANSFERASE EPSH-RELATED"/>
    <property type="match status" value="1"/>
</dbReference>
<dbReference type="Pfam" id="PF00535">
    <property type="entry name" value="Glycos_transf_2"/>
    <property type="match status" value="1"/>
</dbReference>
<gene>
    <name evidence="4" type="ORF">E7272_11145</name>
</gene>
<dbReference type="PANTHER" id="PTHR22916">
    <property type="entry name" value="GLYCOSYLTRANSFERASE"/>
    <property type="match status" value="1"/>
</dbReference>
<sequence length="338" mass="38587">MVFGINNSLIYMLSLIEVVVYLTYNQIMNKTITTIIPFFNSEATLPRMLDSILAGSVVPDEIILVDDGSTDNSKQVAQSYACKYPMVKYIYKSHSGVSAARNLGLAKASCEWISFLDADDYIEPNMYEAMVSAIDDNCQGVICGYFTHKDDIVTDYCNYHSSTIDSNELINAMFTVDAIKGFLWNRLFNASFIRDRLFNESILACEDLLFQYELLSSTSLTFNYVNKPLYHYVQTVVSATGESNLFKDGTFIYKPAFDLMLSMADDKNVPAIIESYNGTLEYSMYTLLKSYRNGMNVLSYIRIIQKLLRDLPYQRKSLHRLAYCYCPVLYSLTLPHEF</sequence>
<dbReference type="InterPro" id="IPR001173">
    <property type="entry name" value="Glyco_trans_2-like"/>
</dbReference>
<reference evidence="4" key="1">
    <citation type="submission" date="2019-04" db="EMBL/GenBank/DDBJ databases">
        <title>Evolution of Biomass-Degrading Anaerobic Consortia Revealed by Metagenomics.</title>
        <authorList>
            <person name="Peng X."/>
        </authorList>
    </citation>
    <scope>NUCLEOTIDE SEQUENCE</scope>
    <source>
        <strain evidence="4">SIG311</strain>
    </source>
</reference>
<proteinExistence type="predicted"/>
<evidence type="ECO:0000256" key="2">
    <source>
        <dbReference type="ARBA" id="ARBA00022679"/>
    </source>
</evidence>
<keyword evidence="1" id="KW-0328">Glycosyltransferase</keyword>
<dbReference type="AlphaFoldDB" id="A0A927U8M8"/>
<dbReference type="Proteomes" id="UP000766246">
    <property type="component" value="Unassembled WGS sequence"/>
</dbReference>
<dbReference type="Gene3D" id="3.90.550.10">
    <property type="entry name" value="Spore Coat Polysaccharide Biosynthesis Protein SpsA, Chain A"/>
    <property type="match status" value="1"/>
</dbReference>
<dbReference type="CDD" id="cd00761">
    <property type="entry name" value="Glyco_tranf_GTA_type"/>
    <property type="match status" value="1"/>
</dbReference>
<comment type="caution">
    <text evidence="4">The sequence shown here is derived from an EMBL/GenBank/DDBJ whole genome shotgun (WGS) entry which is preliminary data.</text>
</comment>
<dbReference type="GO" id="GO:0016757">
    <property type="term" value="F:glycosyltransferase activity"/>
    <property type="evidence" value="ECO:0007669"/>
    <property type="project" value="UniProtKB-KW"/>
</dbReference>